<dbReference type="SMART" id="SM00942">
    <property type="entry name" value="PriCT_1"/>
    <property type="match status" value="1"/>
</dbReference>
<evidence type="ECO:0000313" key="3">
    <source>
        <dbReference type="EMBL" id="MBD1270788.1"/>
    </source>
</evidence>
<dbReference type="Proteomes" id="UP000587211">
    <property type="component" value="Unassembled WGS sequence"/>
</dbReference>
<dbReference type="Proteomes" id="UP000659061">
    <property type="component" value="Unassembled WGS sequence"/>
</dbReference>
<evidence type="ECO:0000313" key="4">
    <source>
        <dbReference type="EMBL" id="NYI38180.1"/>
    </source>
</evidence>
<comment type="caution">
    <text evidence="3">The sequence shown here is derived from an EMBL/GenBank/DDBJ whole genome shotgun (WGS) entry which is preliminary data.</text>
</comment>
<reference evidence="4 5" key="1">
    <citation type="submission" date="2020-07" db="EMBL/GenBank/DDBJ databases">
        <title>Sequencing the genomes of 1000 actinobacteria strains.</title>
        <authorList>
            <person name="Klenk H.-P."/>
        </authorList>
    </citation>
    <scope>NUCLEOTIDE SEQUENCE [LARGE SCALE GENOMIC DNA]</scope>
    <source>
        <strain evidence="4 5">DSM 19087</strain>
    </source>
</reference>
<dbReference type="EMBL" id="JACBZN010000001">
    <property type="protein sequence ID" value="NYI38180.1"/>
    <property type="molecule type" value="Genomic_DNA"/>
</dbReference>
<gene>
    <name evidence="4" type="ORF">BJ975_001555</name>
    <name evidence="3" type="ORF">IDH50_11140</name>
</gene>
<dbReference type="SUPFAM" id="SSF56747">
    <property type="entry name" value="Prim-pol domain"/>
    <property type="match status" value="1"/>
</dbReference>
<feature type="domain" description="Primase C-terminal 1" evidence="1">
    <location>
        <begin position="224"/>
        <end position="285"/>
    </location>
</feature>
<dbReference type="AlphaFoldDB" id="A0A8I0KM50"/>
<dbReference type="EMBL" id="JACWMT010000002">
    <property type="protein sequence ID" value="MBD1270788.1"/>
    <property type="molecule type" value="Genomic_DNA"/>
</dbReference>
<reference evidence="3" key="2">
    <citation type="submission" date="2020-09" db="EMBL/GenBank/DDBJ databases">
        <title>Novel species in genus Aeromicrobium.</title>
        <authorList>
            <person name="Zhang G."/>
        </authorList>
    </citation>
    <scope>NUCLEOTIDE SEQUENCE</scope>
    <source>
        <strain evidence="3">SSW1-57</strain>
    </source>
</reference>
<name>A0A8I0KM50_9ACTN</name>
<dbReference type="Pfam" id="PF09250">
    <property type="entry name" value="Prim-Pol"/>
    <property type="match status" value="1"/>
</dbReference>
<accession>A0A8I0KM50</accession>
<evidence type="ECO:0000313" key="6">
    <source>
        <dbReference type="Proteomes" id="UP000659061"/>
    </source>
</evidence>
<dbReference type="InterPro" id="IPR014820">
    <property type="entry name" value="PriCT_1"/>
</dbReference>
<proteinExistence type="predicted"/>
<sequence>MRRVQKPPAPADRWGAELHEALALASSQADALSLLLSRHIPVFPCVPGGKTPLTAHGFHDATADIAQVGPWWTRWPDANIGVPTGARSGIDVVDVDVHPLGSGFAAFERARLEGLVDGWSWLVRTPSGGVHAYFPSEPGREQRSWQVPGKHIDFRGDGGYIIVPPSAVADSDGSGGVYRSIAVATHHEPAPMDARALRAFLDPPKPMARPIDAPALDARPERLAAWVASRHEGGRNAGLFWAACRMVEQGLDFPTTAAMLSRAGCEAGLSERESITTIRSAYRVAAPAAAPCANRSIPVEAVGR</sequence>
<dbReference type="SMART" id="SM00943">
    <property type="entry name" value="Prim-Pol"/>
    <property type="match status" value="1"/>
</dbReference>
<protein>
    <submittedName>
        <fullName evidence="3">Bifunctional DNA primase/polymerase</fullName>
    </submittedName>
</protein>
<keyword evidence="5" id="KW-1185">Reference proteome</keyword>
<evidence type="ECO:0000259" key="2">
    <source>
        <dbReference type="SMART" id="SM00943"/>
    </source>
</evidence>
<dbReference type="RefSeq" id="WP_179424651.1">
    <property type="nucleotide sequence ID" value="NZ_BAAAMP010000001.1"/>
</dbReference>
<feature type="domain" description="DNA primase/polymerase bifunctional N-terminal" evidence="2">
    <location>
        <begin position="31"/>
        <end position="198"/>
    </location>
</feature>
<dbReference type="InterPro" id="IPR015330">
    <property type="entry name" value="DNA_primase/pol_bifunc_N"/>
</dbReference>
<evidence type="ECO:0000259" key="1">
    <source>
        <dbReference type="SMART" id="SM00942"/>
    </source>
</evidence>
<evidence type="ECO:0000313" key="5">
    <source>
        <dbReference type="Proteomes" id="UP000587211"/>
    </source>
</evidence>
<organism evidence="3 6">
    <name type="scientific">Aeromicrobium tamlense</name>
    <dbReference type="NCBI Taxonomy" id="375541"/>
    <lineage>
        <taxon>Bacteria</taxon>
        <taxon>Bacillati</taxon>
        <taxon>Actinomycetota</taxon>
        <taxon>Actinomycetes</taxon>
        <taxon>Propionibacteriales</taxon>
        <taxon>Nocardioidaceae</taxon>
        <taxon>Aeromicrobium</taxon>
    </lineage>
</organism>
<dbReference type="CDD" id="cd04859">
    <property type="entry name" value="Prim_Pol"/>
    <property type="match status" value="1"/>
</dbReference>